<sequence length="47" mass="4974">MRRWLQVECEAGTAYLALAELPATGTYAAVAGGIPRGELNVLMLPQA</sequence>
<dbReference type="AlphaFoldDB" id="A0A239NTS4"/>
<evidence type="ECO:0000313" key="2">
    <source>
        <dbReference type="Proteomes" id="UP000198280"/>
    </source>
</evidence>
<dbReference type="Proteomes" id="UP000198280">
    <property type="component" value="Unassembled WGS sequence"/>
</dbReference>
<accession>A0A239NTS4</accession>
<name>A0A239NTS4_9ACTN</name>
<organism evidence="1 2">
    <name type="scientific">Actinacidiphila glaucinigra</name>
    <dbReference type="NCBI Taxonomy" id="235986"/>
    <lineage>
        <taxon>Bacteria</taxon>
        <taxon>Bacillati</taxon>
        <taxon>Actinomycetota</taxon>
        <taxon>Actinomycetes</taxon>
        <taxon>Kitasatosporales</taxon>
        <taxon>Streptomycetaceae</taxon>
        <taxon>Actinacidiphila</taxon>
    </lineage>
</organism>
<reference evidence="1 2" key="1">
    <citation type="submission" date="2017-06" db="EMBL/GenBank/DDBJ databases">
        <authorList>
            <person name="Kim H.J."/>
            <person name="Triplett B.A."/>
        </authorList>
    </citation>
    <scope>NUCLEOTIDE SEQUENCE [LARGE SCALE GENOMIC DNA]</scope>
    <source>
        <strain evidence="1 2">CGMCC 4.1858</strain>
    </source>
</reference>
<dbReference type="RefSeq" id="WP_179280230.1">
    <property type="nucleotide sequence ID" value="NZ_FZOF01000048.1"/>
</dbReference>
<dbReference type="EMBL" id="FZOF01000048">
    <property type="protein sequence ID" value="SNT58245.1"/>
    <property type="molecule type" value="Genomic_DNA"/>
</dbReference>
<keyword evidence="2" id="KW-1185">Reference proteome</keyword>
<gene>
    <name evidence="1" type="ORF">SAMN05216252_14810</name>
</gene>
<evidence type="ECO:0000313" key="1">
    <source>
        <dbReference type="EMBL" id="SNT58245.1"/>
    </source>
</evidence>
<protein>
    <submittedName>
        <fullName evidence="1">Uncharacterized protein</fullName>
    </submittedName>
</protein>
<proteinExistence type="predicted"/>